<keyword evidence="7 9" id="KW-0811">Translocation</keyword>
<dbReference type="GO" id="GO:0006605">
    <property type="term" value="P:protein targeting"/>
    <property type="evidence" value="ECO:0007669"/>
    <property type="project" value="UniProtKB-UniRule"/>
</dbReference>
<dbReference type="Gene3D" id="1.20.1640.10">
    <property type="entry name" value="Multidrug efflux transporter AcrB transmembrane domain"/>
    <property type="match status" value="1"/>
</dbReference>
<evidence type="ECO:0000259" key="10">
    <source>
        <dbReference type="Pfam" id="PF02355"/>
    </source>
</evidence>
<evidence type="ECO:0000256" key="2">
    <source>
        <dbReference type="ARBA" id="ARBA00022448"/>
    </source>
</evidence>
<evidence type="ECO:0000256" key="4">
    <source>
        <dbReference type="ARBA" id="ARBA00022692"/>
    </source>
</evidence>
<dbReference type="InterPro" id="IPR001036">
    <property type="entry name" value="Acrflvin-R"/>
</dbReference>
<dbReference type="PANTHER" id="PTHR30081">
    <property type="entry name" value="PROTEIN-EXPORT MEMBRANE PROTEIN SEC"/>
    <property type="match status" value="1"/>
</dbReference>
<evidence type="ECO:0000259" key="11">
    <source>
        <dbReference type="Pfam" id="PF21760"/>
    </source>
</evidence>
<evidence type="ECO:0000256" key="6">
    <source>
        <dbReference type="ARBA" id="ARBA00022989"/>
    </source>
</evidence>
<dbReference type="InterPro" id="IPR055344">
    <property type="entry name" value="SecD_SecF_C_bact"/>
</dbReference>
<keyword evidence="4 9" id="KW-0812">Transmembrane</keyword>
<dbReference type="GO" id="GO:0043952">
    <property type="term" value="P:protein transport by the Sec complex"/>
    <property type="evidence" value="ECO:0007669"/>
    <property type="project" value="UniProtKB-UniRule"/>
</dbReference>
<dbReference type="Proteomes" id="UP000178583">
    <property type="component" value="Unassembled WGS sequence"/>
</dbReference>
<keyword evidence="8 9" id="KW-0472">Membrane</keyword>
<evidence type="ECO:0000256" key="9">
    <source>
        <dbReference type="HAMAP-Rule" id="MF_01463"/>
    </source>
</evidence>
<dbReference type="NCBIfam" id="TIGR01129">
    <property type="entry name" value="secD"/>
    <property type="match status" value="1"/>
</dbReference>
<feature type="domain" description="SecDF P1 head subdomain" evidence="12">
    <location>
        <begin position="161"/>
        <end position="247"/>
    </location>
</feature>
<evidence type="ECO:0000256" key="7">
    <source>
        <dbReference type="ARBA" id="ARBA00023010"/>
    </source>
</evidence>
<feature type="domain" description="Protein translocase subunit SecDF P1" evidence="11">
    <location>
        <begin position="65"/>
        <end position="119"/>
    </location>
</feature>
<evidence type="ECO:0000256" key="8">
    <source>
        <dbReference type="ARBA" id="ARBA00023136"/>
    </source>
</evidence>
<evidence type="ECO:0000313" key="13">
    <source>
        <dbReference type="EMBL" id="OGD63200.1"/>
    </source>
</evidence>
<dbReference type="InterPro" id="IPR054384">
    <property type="entry name" value="SecDF_P1_head"/>
</dbReference>
<keyword evidence="5 9" id="KW-0653">Protein transport</keyword>
<sequence>MRKHLWFLFAFILLIATLAVFIDVPKSPLWGENIKAVLGLDLQGGTELVYQADLSQSDNRVNDLDNLKSVLRNRIDELGVAEPTVQTIGTDRILIELPGIKDIGTAISRIGQTYELVFMVEGDETNGAQLNDFYEEYTYPGFWKASGLTGRNLVPSKTDVSFNNSQQNVQSEPVVSITFDNAGREKFANLTKDNLNKRIAIVLDNKIVSAPTVQSEITDGKAIITGMKDLKEAQNLSSRLKEGALPVSANLVAQKNIGASLGQDSLKNSMVAGVVGLIALSIFIIFYYRFSGVLATVALSIYALISLAIFKIVPVTMSLAGIAGFILSVGMAVDANVLIFERIKEELRGGKEILASIGDGFTRAWPSIRDSNISSIITCVILYIFGSGAVRGFALTLGIGVIVSLFTAVTATRTFMMLIGHTDKAKWLRV</sequence>
<feature type="transmembrane region" description="Helical" evidence="9">
    <location>
        <begin position="399"/>
        <end position="419"/>
    </location>
</feature>
<comment type="function">
    <text evidence="9">Part of the Sec protein translocase complex. Interacts with the SecYEG preprotein conducting channel. SecDF uses the proton motive force (PMF) to complete protein translocation after the ATP-dependent function of SecA.</text>
</comment>
<proteinExistence type="inferred from homology"/>
<comment type="subcellular location">
    <subcellularLocation>
        <location evidence="1 9">Cell membrane</location>
        <topology evidence="1 9">Multi-pass membrane protein</topology>
    </subcellularLocation>
</comment>
<dbReference type="InterPro" id="IPR048631">
    <property type="entry name" value="SecD_1st"/>
</dbReference>
<keyword evidence="2 9" id="KW-0813">Transport</keyword>
<comment type="similarity">
    <text evidence="9">Belongs to the SecD/SecF family. SecD subfamily.</text>
</comment>
<dbReference type="Gene3D" id="3.30.70.3220">
    <property type="match status" value="1"/>
</dbReference>
<evidence type="ECO:0000259" key="12">
    <source>
        <dbReference type="Pfam" id="PF22599"/>
    </source>
</evidence>
<feature type="transmembrane region" description="Helical" evidence="9">
    <location>
        <begin position="293"/>
        <end position="313"/>
    </location>
</feature>
<dbReference type="GO" id="GO:0005886">
    <property type="term" value="C:plasma membrane"/>
    <property type="evidence" value="ECO:0007669"/>
    <property type="project" value="UniProtKB-SubCell"/>
</dbReference>
<dbReference type="GO" id="GO:0015450">
    <property type="term" value="F:protein-transporting ATPase activity"/>
    <property type="evidence" value="ECO:0007669"/>
    <property type="project" value="InterPro"/>
</dbReference>
<dbReference type="PANTHER" id="PTHR30081:SF1">
    <property type="entry name" value="PROTEIN TRANSLOCASE SUBUNIT SECD"/>
    <property type="match status" value="1"/>
</dbReference>
<dbReference type="GO" id="GO:0065002">
    <property type="term" value="P:intracellular protein transmembrane transport"/>
    <property type="evidence" value="ECO:0007669"/>
    <property type="project" value="UniProtKB-UniRule"/>
</dbReference>
<dbReference type="Pfam" id="PF21760">
    <property type="entry name" value="SecD_1st"/>
    <property type="match status" value="1"/>
</dbReference>
<dbReference type="HAMAP" id="MF_01463_B">
    <property type="entry name" value="SecD_B"/>
    <property type="match status" value="1"/>
</dbReference>
<evidence type="ECO:0000313" key="14">
    <source>
        <dbReference type="Proteomes" id="UP000178583"/>
    </source>
</evidence>
<protein>
    <recommendedName>
        <fullName evidence="9">Protein translocase subunit SecD</fullName>
    </recommendedName>
</protein>
<accession>A0A1F5E7B7</accession>
<dbReference type="InterPro" id="IPR005791">
    <property type="entry name" value="SecD"/>
</dbReference>
<keyword evidence="6 9" id="KW-1133">Transmembrane helix</keyword>
<comment type="caution">
    <text evidence="9">Lacks conserved residue(s) required for the propagation of feature annotation.</text>
</comment>
<feature type="domain" description="Protein export membrane protein SecD/SecF C-terminal" evidence="10">
    <location>
        <begin position="249"/>
        <end position="411"/>
    </location>
</feature>
<feature type="transmembrane region" description="Helical" evidence="9">
    <location>
        <begin position="373"/>
        <end position="393"/>
    </location>
</feature>
<dbReference type="AlphaFoldDB" id="A0A1F5E7B7"/>
<name>A0A1F5E7B7_9BACT</name>
<evidence type="ECO:0000256" key="3">
    <source>
        <dbReference type="ARBA" id="ARBA00022475"/>
    </source>
</evidence>
<dbReference type="Pfam" id="PF22599">
    <property type="entry name" value="SecDF_P1_head"/>
    <property type="match status" value="1"/>
</dbReference>
<dbReference type="STRING" id="1797472.A2215_01955"/>
<feature type="transmembrane region" description="Helical" evidence="9">
    <location>
        <begin position="319"/>
        <end position="340"/>
    </location>
</feature>
<dbReference type="InterPro" id="IPR048634">
    <property type="entry name" value="SecD_SecF_C"/>
</dbReference>
<dbReference type="PRINTS" id="PR00702">
    <property type="entry name" value="ACRIFLAVINRP"/>
</dbReference>
<comment type="caution">
    <text evidence="13">The sequence shown here is derived from an EMBL/GenBank/DDBJ whole genome shotgun (WGS) entry which is preliminary data.</text>
</comment>
<dbReference type="InterPro" id="IPR022813">
    <property type="entry name" value="SecD/SecF_arch_bac"/>
</dbReference>
<dbReference type="Pfam" id="PF02355">
    <property type="entry name" value="SecD_SecF_C"/>
    <property type="match status" value="1"/>
</dbReference>
<organism evidence="13 14">
    <name type="scientific">Candidatus Berkelbacteria bacterium RIFOXYA2_FULL_43_10</name>
    <dbReference type="NCBI Taxonomy" id="1797472"/>
    <lineage>
        <taxon>Bacteria</taxon>
        <taxon>Candidatus Berkelbacteria</taxon>
    </lineage>
</organism>
<gene>
    <name evidence="9" type="primary">secD</name>
    <name evidence="13" type="ORF">A2215_01955</name>
</gene>
<keyword evidence="3 9" id="KW-1003">Cell membrane</keyword>
<dbReference type="FunFam" id="1.20.1640.10:FF:000004">
    <property type="entry name" value="Protein translocase subunit SecD"/>
    <property type="match status" value="1"/>
</dbReference>
<dbReference type="SUPFAM" id="SSF82866">
    <property type="entry name" value="Multidrug efflux transporter AcrB transmembrane domain"/>
    <property type="match status" value="1"/>
</dbReference>
<feature type="transmembrane region" description="Helical" evidence="9">
    <location>
        <begin position="270"/>
        <end position="288"/>
    </location>
</feature>
<evidence type="ECO:0000256" key="5">
    <source>
        <dbReference type="ARBA" id="ARBA00022927"/>
    </source>
</evidence>
<reference evidence="13 14" key="1">
    <citation type="journal article" date="2016" name="Nat. Commun.">
        <title>Thousands of microbial genomes shed light on interconnected biogeochemical processes in an aquifer system.</title>
        <authorList>
            <person name="Anantharaman K."/>
            <person name="Brown C.T."/>
            <person name="Hug L.A."/>
            <person name="Sharon I."/>
            <person name="Castelle C.J."/>
            <person name="Probst A.J."/>
            <person name="Thomas B.C."/>
            <person name="Singh A."/>
            <person name="Wilkins M.J."/>
            <person name="Karaoz U."/>
            <person name="Brodie E.L."/>
            <person name="Williams K.H."/>
            <person name="Hubbard S.S."/>
            <person name="Banfield J.F."/>
        </authorList>
    </citation>
    <scope>NUCLEOTIDE SEQUENCE [LARGE SCALE GENOMIC DNA]</scope>
</reference>
<dbReference type="NCBIfam" id="TIGR00916">
    <property type="entry name" value="2A0604s01"/>
    <property type="match status" value="1"/>
</dbReference>
<evidence type="ECO:0000256" key="1">
    <source>
        <dbReference type="ARBA" id="ARBA00004651"/>
    </source>
</evidence>
<dbReference type="EMBL" id="MEZY01000038">
    <property type="protein sequence ID" value="OGD63200.1"/>
    <property type="molecule type" value="Genomic_DNA"/>
</dbReference>
<comment type="subunit">
    <text evidence="9">Forms a complex with SecF. Part of the essential Sec protein translocation apparatus which comprises SecA, SecYEG and auxiliary proteins SecDF. Other proteins may also be involved.</text>
</comment>